<evidence type="ECO:0000256" key="1">
    <source>
        <dbReference type="SAM" id="SignalP"/>
    </source>
</evidence>
<sequence length="903" mass="99400">MKKYLYPLLFLFCFSSAFAQRDSLPVTTVVQKAAVSNSEHPIEKVYLHFDKPYYAVGDTVWFKAYLTMDVHLPSAISKVVNVDVIGPRDSLIESFRIPVTNSTGSGRFVLNGTTYRQGNYRIRAYTNWMLNFKTSYFFDKTIAIGNALNKELSTQVSYYGNPDGKGAKPGAKIFYKDKAGNILAGKKVEWRIETNGDVITRGRGTTDAKGYLDVPVEDNKVKNFAGSTIITSVEVAEKKTASASFSLKNAFGAPDLQFFPEGGLLLSNIPMQVAFKAIRSSGLGIDVKGTIVDGTGKVVADFSSQHLGMGKVTFTPEANTTYKANAEFADGSKATVLLPRVVSNGVVLSVNNAQPDNLVIQIASTPAFYEKYKNRVFYLIARSGGTIAYAAQTALTSQTYSAVIPKSKFKSGVISLSLLTSSSDPVSERLVYINRDDNLNLTLSSDKPAYAARQHVAMKLTAKQGAVPSEGSFSVAVIDETKVPFKEDAETTILTNLLLTSDITGYVEQPNYYFNKPDAKKNADLDVLMMTQGFRQFDLYDVVWDKVPRATIAPEQGIDLGGTLRKLNGMPVFRGAVRLIIPDKNYSAETTTDADGNFVFKNVQFTDSSKVTVSARNNPDSRNMKITMNGDIFPSIAKSENVADEIPNIDSVLNTYILNSEKQYKFNQILKEVVIKSAPVIKKVSHNDYSALTGLPAMADRQLSGEMLKGCNNFFLCIQNSLPGVTFDNGNFYISRNYTQGDRTPMQIYVKGMQGDVNYLMSVNPAEVESVEVFFNDGVSGINRMTSTAGVISVNMKEAPKGTPMKLSDLKQLFPDQNIVTFTPKGYIKYKQFYSPKYTVVKSIAVSDLRTTIFWSPNIITDKTGTAVFDFYNSDGRGTYKAIVEGIDKDGNIGRGIYRFTVK</sequence>
<feature type="chain" id="PRO_5040836496" evidence="1">
    <location>
        <begin position="20"/>
        <end position="903"/>
    </location>
</feature>
<dbReference type="EMBL" id="JALJEJ010000011">
    <property type="protein sequence ID" value="MCJ8211637.1"/>
    <property type="molecule type" value="Genomic_DNA"/>
</dbReference>
<feature type="signal peptide" evidence="1">
    <location>
        <begin position="1"/>
        <end position="19"/>
    </location>
</feature>
<keyword evidence="3" id="KW-1185">Reference proteome</keyword>
<dbReference type="Proteomes" id="UP001139450">
    <property type="component" value="Unassembled WGS sequence"/>
</dbReference>
<keyword evidence="2" id="KW-0121">Carboxypeptidase</keyword>
<evidence type="ECO:0000313" key="3">
    <source>
        <dbReference type="Proteomes" id="UP001139450"/>
    </source>
</evidence>
<protein>
    <submittedName>
        <fullName evidence="2">Carboxypeptidase regulatory-like domain-containing protein</fullName>
    </submittedName>
</protein>
<dbReference type="Gene3D" id="2.60.40.1930">
    <property type="match status" value="1"/>
</dbReference>
<keyword evidence="2" id="KW-0645">Protease</keyword>
<dbReference type="AlphaFoldDB" id="A0A9X2BD28"/>
<keyword evidence="2" id="KW-0378">Hydrolase</keyword>
<organism evidence="2 3">
    <name type="scientific">Mucilaginibacter straminoryzae</name>
    <dbReference type="NCBI Taxonomy" id="2932774"/>
    <lineage>
        <taxon>Bacteria</taxon>
        <taxon>Pseudomonadati</taxon>
        <taxon>Bacteroidota</taxon>
        <taxon>Sphingobacteriia</taxon>
        <taxon>Sphingobacteriales</taxon>
        <taxon>Sphingobacteriaceae</taxon>
        <taxon>Mucilaginibacter</taxon>
    </lineage>
</organism>
<reference evidence="2" key="1">
    <citation type="submission" date="2022-04" db="EMBL/GenBank/DDBJ databases">
        <title>Mucilaginibacter sp. RS28 isolated from freshwater.</title>
        <authorList>
            <person name="Ko S.-R."/>
        </authorList>
    </citation>
    <scope>NUCLEOTIDE SEQUENCE</scope>
    <source>
        <strain evidence="2">RS28</strain>
    </source>
</reference>
<dbReference type="GO" id="GO:0004180">
    <property type="term" value="F:carboxypeptidase activity"/>
    <property type="evidence" value="ECO:0007669"/>
    <property type="project" value="UniProtKB-KW"/>
</dbReference>
<proteinExistence type="predicted"/>
<name>A0A9X2BD28_9SPHI</name>
<evidence type="ECO:0000313" key="2">
    <source>
        <dbReference type="EMBL" id="MCJ8211637.1"/>
    </source>
</evidence>
<dbReference type="RefSeq" id="WP_245132422.1">
    <property type="nucleotide sequence ID" value="NZ_JALJEJ010000011.1"/>
</dbReference>
<keyword evidence="1" id="KW-0732">Signal</keyword>
<accession>A0A9X2BD28</accession>
<gene>
    <name evidence="2" type="ORF">MUY27_18105</name>
</gene>
<comment type="caution">
    <text evidence="2">The sequence shown here is derived from an EMBL/GenBank/DDBJ whole genome shotgun (WGS) entry which is preliminary data.</text>
</comment>